<keyword evidence="1" id="KW-1133">Transmembrane helix</keyword>
<feature type="transmembrane region" description="Helical" evidence="1">
    <location>
        <begin position="70"/>
        <end position="97"/>
    </location>
</feature>
<keyword evidence="1" id="KW-0472">Membrane</keyword>
<reference evidence="2 3" key="1">
    <citation type="submission" date="2015-11" db="EMBL/GenBank/DDBJ databases">
        <title>Genomic analysis of 38 Legionella species identifies large and diverse effector repertoires.</title>
        <authorList>
            <person name="Burstein D."/>
            <person name="Amaro F."/>
            <person name="Zusman T."/>
            <person name="Lifshitz Z."/>
            <person name="Cohen O."/>
            <person name="Gilbert J.A."/>
            <person name="Pupko T."/>
            <person name="Shuman H.A."/>
            <person name="Segal G."/>
        </authorList>
    </citation>
    <scope>NUCLEOTIDE SEQUENCE [LARGE SCALE GENOMIC DNA]</scope>
    <source>
        <strain evidence="2 3">CDC#1442-AUS-E</strain>
    </source>
</reference>
<evidence type="ECO:0000313" key="3">
    <source>
        <dbReference type="Proteomes" id="UP000054618"/>
    </source>
</evidence>
<accession>A0A0W0Y5E4</accession>
<dbReference type="Proteomes" id="UP000054618">
    <property type="component" value="Unassembled WGS sequence"/>
</dbReference>
<name>A0A0W0Y5E4_9GAMM</name>
<dbReference type="EMBL" id="LNYS01000006">
    <property type="protein sequence ID" value="KTD51874.1"/>
    <property type="molecule type" value="Genomic_DNA"/>
</dbReference>
<dbReference type="RefSeq" id="WP_058506819.1">
    <property type="nucleotide sequence ID" value="NZ_CAAAIK010000011.1"/>
</dbReference>
<evidence type="ECO:0000313" key="2">
    <source>
        <dbReference type="EMBL" id="KTD51874.1"/>
    </source>
</evidence>
<evidence type="ECO:0000256" key="1">
    <source>
        <dbReference type="SAM" id="Phobius"/>
    </source>
</evidence>
<dbReference type="OrthoDB" id="5642770at2"/>
<protein>
    <submittedName>
        <fullName evidence="2">Uncharacterized protein</fullName>
    </submittedName>
</protein>
<keyword evidence="3" id="KW-1185">Reference proteome</keyword>
<dbReference type="AlphaFoldDB" id="A0A0W0Y5E4"/>
<dbReference type="PATRIC" id="fig|45073.5.peg.756"/>
<comment type="caution">
    <text evidence="2">The sequence shown here is derived from an EMBL/GenBank/DDBJ whole genome shotgun (WGS) entry which is preliminary data.</text>
</comment>
<organism evidence="2 3">
    <name type="scientific">Legionella quinlivanii</name>
    <dbReference type="NCBI Taxonomy" id="45073"/>
    <lineage>
        <taxon>Bacteria</taxon>
        <taxon>Pseudomonadati</taxon>
        <taxon>Pseudomonadota</taxon>
        <taxon>Gammaproteobacteria</taxon>
        <taxon>Legionellales</taxon>
        <taxon>Legionellaceae</taxon>
        <taxon>Legionella</taxon>
    </lineage>
</organism>
<gene>
    <name evidence="2" type="ORF">Lqui_0718</name>
</gene>
<keyword evidence="1" id="KW-0812">Transmembrane</keyword>
<sequence>MAVDFFNPFSGIQEAKRTPHARTLRTSLSQKIKDTYFIFAGNENHVGIYDYASLFIPRLLENVLPWRWAFAFYILRAIISGAATTLVLPIVLIVHAVSESIAWNYKRQAMELKGYDIGGDLENGKLQGLSCAEFLEKNNLDIEDIQVTVEELNPYLQKTFIHTSHQLRFWRHPQQEKKKEEITDFVIPLRRGTDTGLYSFFQLNVGRVVSTIEHCNHVQETDINNELLKRYTG</sequence>
<proteinExistence type="predicted"/>